<dbReference type="GO" id="GO:0016810">
    <property type="term" value="F:hydrolase activity, acting on carbon-nitrogen (but not peptide) bonds"/>
    <property type="evidence" value="ECO:0007669"/>
    <property type="project" value="InterPro"/>
</dbReference>
<dbReference type="InterPro" id="IPR017700">
    <property type="entry name" value="Aminohydrolase_SsnA"/>
</dbReference>
<sequence>MILFTNATLVEFDPPRIRYNEDVLVEGDTIIKVGKGLDAAGVERTVDGSGKLLFPGIVCSHTHFYSGLSRGIMANIGDTPDFVSILKNLWWRLDRALDSGSLRASGLICSLDAIRAGTTAVIDHHASPNFISGSLDVLKKAFEETGLRGTTCYEVTDRHGEEAMQEGVDENIAFARSIDAEKKAGTWSGLTEAHIGGHAPCTLPDAALKLLADACEERGRGFHVHLAEDAWDVSHSHINYGKDLVFRLDNFGLVRDNSILVHGVHLNPDEVERINERGAFLVHNSRSNMNNGVGYNPNLPRLENWALGTDGIGSDMFAEMQSAYFKHKDEKGPLWPGDFLAALAAGNRILEKSFGRPFGRIEPGYTADLVVADYASPTPLEPENIAGHMVFGMASNIVETVMINGRIVMEKRSFPGIPREDIYRDAAEQARRLWERMDRITP</sequence>
<dbReference type="NCBIfam" id="TIGR03314">
    <property type="entry name" value="Se_ssnA"/>
    <property type="match status" value="1"/>
</dbReference>
<evidence type="ECO:0000313" key="4">
    <source>
        <dbReference type="Proteomes" id="UP000192343"/>
    </source>
</evidence>
<evidence type="ECO:0000259" key="2">
    <source>
        <dbReference type="Pfam" id="PF01979"/>
    </source>
</evidence>
<organism evidence="3 4">
    <name type="scientific">Marispirochaeta aestuarii</name>
    <dbReference type="NCBI Taxonomy" id="1963862"/>
    <lineage>
        <taxon>Bacteria</taxon>
        <taxon>Pseudomonadati</taxon>
        <taxon>Spirochaetota</taxon>
        <taxon>Spirochaetia</taxon>
        <taxon>Spirochaetales</taxon>
        <taxon>Spirochaetaceae</taxon>
        <taxon>Marispirochaeta</taxon>
    </lineage>
</organism>
<dbReference type="Pfam" id="PF01979">
    <property type="entry name" value="Amidohydro_1"/>
    <property type="match status" value="1"/>
</dbReference>
<protein>
    <submittedName>
        <fullName evidence="3">Chlorohydrolase</fullName>
    </submittedName>
</protein>
<evidence type="ECO:0000313" key="3">
    <source>
        <dbReference type="EMBL" id="ORC34007.1"/>
    </source>
</evidence>
<dbReference type="SUPFAM" id="SSF51556">
    <property type="entry name" value="Metallo-dependent hydrolases"/>
    <property type="match status" value="1"/>
</dbReference>
<dbReference type="PANTHER" id="PTHR43794">
    <property type="entry name" value="AMINOHYDROLASE SSNA-RELATED"/>
    <property type="match status" value="1"/>
</dbReference>
<dbReference type="InterPro" id="IPR006680">
    <property type="entry name" value="Amidohydro-rel"/>
</dbReference>
<keyword evidence="1 3" id="KW-0378">Hydrolase</keyword>
<proteinExistence type="predicted"/>
<dbReference type="STRING" id="1963862.B4O97_14055"/>
<evidence type="ECO:0000256" key="1">
    <source>
        <dbReference type="ARBA" id="ARBA00022801"/>
    </source>
</evidence>
<dbReference type="NCBIfam" id="NF005540">
    <property type="entry name" value="PRK07203.1"/>
    <property type="match status" value="1"/>
</dbReference>
<dbReference type="EMBL" id="MWQY01000016">
    <property type="protein sequence ID" value="ORC34007.1"/>
    <property type="molecule type" value="Genomic_DNA"/>
</dbReference>
<dbReference type="InterPro" id="IPR032466">
    <property type="entry name" value="Metal_Hydrolase"/>
</dbReference>
<accession>A0A1Y1RWM0</accession>
<dbReference type="PANTHER" id="PTHR43794:SF11">
    <property type="entry name" value="AMIDOHYDROLASE-RELATED DOMAIN-CONTAINING PROTEIN"/>
    <property type="match status" value="1"/>
</dbReference>
<dbReference type="AlphaFoldDB" id="A0A1Y1RWM0"/>
<comment type="caution">
    <text evidence="3">The sequence shown here is derived from an EMBL/GenBank/DDBJ whole genome shotgun (WGS) entry which is preliminary data.</text>
</comment>
<feature type="domain" description="Amidohydrolase-related" evidence="2">
    <location>
        <begin position="53"/>
        <end position="408"/>
    </location>
</feature>
<dbReference type="InterPro" id="IPR050287">
    <property type="entry name" value="MTA/SAH_deaminase"/>
</dbReference>
<name>A0A1Y1RWM0_9SPIO</name>
<dbReference type="SUPFAM" id="SSF51338">
    <property type="entry name" value="Composite domain of metallo-dependent hydrolases"/>
    <property type="match status" value="1"/>
</dbReference>
<reference evidence="3 4" key="1">
    <citation type="submission" date="2017-03" db="EMBL/GenBank/DDBJ databases">
        <title>Draft Genome sequence of Marispirochaeta sp. strain JC444.</title>
        <authorList>
            <person name="Shivani Y."/>
            <person name="Subhash Y."/>
            <person name="Sasikala C."/>
            <person name="Ramana C."/>
        </authorList>
    </citation>
    <scope>NUCLEOTIDE SEQUENCE [LARGE SCALE GENOMIC DNA]</scope>
    <source>
        <strain evidence="3 4">JC444</strain>
    </source>
</reference>
<dbReference type="OrthoDB" id="9807210at2"/>
<dbReference type="Gene3D" id="3.20.20.140">
    <property type="entry name" value="Metal-dependent hydrolases"/>
    <property type="match status" value="1"/>
</dbReference>
<dbReference type="RefSeq" id="WP_083051752.1">
    <property type="nucleotide sequence ID" value="NZ_MWQY01000016.1"/>
</dbReference>
<dbReference type="Proteomes" id="UP000192343">
    <property type="component" value="Unassembled WGS sequence"/>
</dbReference>
<dbReference type="Gene3D" id="2.30.40.10">
    <property type="entry name" value="Urease, subunit C, domain 1"/>
    <property type="match status" value="1"/>
</dbReference>
<keyword evidence="4" id="KW-1185">Reference proteome</keyword>
<dbReference type="InterPro" id="IPR011059">
    <property type="entry name" value="Metal-dep_hydrolase_composite"/>
</dbReference>
<gene>
    <name evidence="3" type="ORF">B4O97_14055</name>
</gene>